<dbReference type="SUPFAM" id="SSF52540">
    <property type="entry name" value="P-loop containing nucleoside triphosphate hydrolases"/>
    <property type="match status" value="1"/>
</dbReference>
<gene>
    <name evidence="1" type="ORF">METZ01_LOCUS291877</name>
</gene>
<evidence type="ECO:0000313" key="1">
    <source>
        <dbReference type="EMBL" id="SVC39023.1"/>
    </source>
</evidence>
<dbReference type="AlphaFoldDB" id="A0A382LRI4"/>
<evidence type="ECO:0008006" key="2">
    <source>
        <dbReference type="Google" id="ProtNLM"/>
    </source>
</evidence>
<accession>A0A382LRI4</accession>
<name>A0A382LRI4_9ZZZZ</name>
<sequence length="258" mass="28704">MDSHESLDLQGVNIPPELIANQHERPRSLVDLIRLGTVDLELAAWLMSHVSKGASFIVGSGPGGIGKTTTMRALLGFAPGNLPFLIALPEEVSGISNVPSCVISHEVSEHRVPTYLWGQDLRDFFALPKQGHMLVSNMHANHIDEVHSQIVATNDVPEDQFRAVNLFVFIWIEGGDPSVKRIKDSSSQRFISEVFYSDGTARHESIFTPERGLSAHAPRDIAYEKLCRTFLEEGLNGLSPNIQEVRNRFLEWENNIVT</sequence>
<dbReference type="EMBL" id="UINC01088624">
    <property type="protein sequence ID" value="SVC39023.1"/>
    <property type="molecule type" value="Genomic_DNA"/>
</dbReference>
<proteinExistence type="predicted"/>
<dbReference type="Gene3D" id="3.40.50.300">
    <property type="entry name" value="P-loop containing nucleotide triphosphate hydrolases"/>
    <property type="match status" value="1"/>
</dbReference>
<organism evidence="1">
    <name type="scientific">marine metagenome</name>
    <dbReference type="NCBI Taxonomy" id="408172"/>
    <lineage>
        <taxon>unclassified sequences</taxon>
        <taxon>metagenomes</taxon>
        <taxon>ecological metagenomes</taxon>
    </lineage>
</organism>
<protein>
    <recommendedName>
        <fullName evidence="2">Bacterial type II secretion system protein E domain-containing protein</fullName>
    </recommendedName>
</protein>
<reference evidence="1" key="1">
    <citation type="submission" date="2018-05" db="EMBL/GenBank/DDBJ databases">
        <authorList>
            <person name="Lanie J.A."/>
            <person name="Ng W.-L."/>
            <person name="Kazmierczak K.M."/>
            <person name="Andrzejewski T.M."/>
            <person name="Davidsen T.M."/>
            <person name="Wayne K.J."/>
            <person name="Tettelin H."/>
            <person name="Glass J.I."/>
            <person name="Rusch D."/>
            <person name="Podicherti R."/>
            <person name="Tsui H.-C.T."/>
            <person name="Winkler M.E."/>
        </authorList>
    </citation>
    <scope>NUCLEOTIDE SEQUENCE</scope>
</reference>
<dbReference type="InterPro" id="IPR027417">
    <property type="entry name" value="P-loop_NTPase"/>
</dbReference>